<dbReference type="GO" id="GO:0016887">
    <property type="term" value="F:ATP hydrolysis activity"/>
    <property type="evidence" value="ECO:0007669"/>
    <property type="project" value="InterPro"/>
</dbReference>
<dbReference type="SUPFAM" id="SSF52540">
    <property type="entry name" value="P-loop containing nucleoside triphosphate hydrolases"/>
    <property type="match status" value="1"/>
</dbReference>
<gene>
    <name evidence="2" type="ORF">GGR17_003931</name>
</gene>
<dbReference type="PANTHER" id="PTHR35894:SF1">
    <property type="entry name" value="PHOSPHORIBULOKINASE _ URIDINE KINASE FAMILY"/>
    <property type="match status" value="1"/>
</dbReference>
<dbReference type="SMART" id="SM00382">
    <property type="entry name" value="AAA"/>
    <property type="match status" value="1"/>
</dbReference>
<dbReference type="EMBL" id="JACIEQ010000020">
    <property type="protein sequence ID" value="MBB4024091.1"/>
    <property type="molecule type" value="Genomic_DNA"/>
</dbReference>
<feature type="domain" description="AAA+ ATPase" evidence="1">
    <location>
        <begin position="2"/>
        <end position="149"/>
    </location>
</feature>
<dbReference type="Pfam" id="PF13401">
    <property type="entry name" value="AAA_22"/>
    <property type="match status" value="1"/>
</dbReference>
<dbReference type="AlphaFoldDB" id="A0A840CDC4"/>
<dbReference type="InterPro" id="IPR052026">
    <property type="entry name" value="ExeA_AAA_ATPase_DNA-bind"/>
</dbReference>
<dbReference type="PANTHER" id="PTHR35894">
    <property type="entry name" value="GENERAL SECRETION PATHWAY PROTEIN A-RELATED"/>
    <property type="match status" value="1"/>
</dbReference>
<proteinExistence type="predicted"/>
<evidence type="ECO:0000313" key="2">
    <source>
        <dbReference type="EMBL" id="MBB4024091.1"/>
    </source>
</evidence>
<comment type="caution">
    <text evidence="2">The sequence shown here is derived from an EMBL/GenBank/DDBJ whole genome shotgun (WGS) entry which is preliminary data.</text>
</comment>
<keyword evidence="3" id="KW-1185">Reference proteome</keyword>
<protein>
    <submittedName>
        <fullName evidence="2">Type II secretory pathway predicted ATPase ExeA</fullName>
    </submittedName>
</protein>
<organism evidence="2 3">
    <name type="scientific">Actibacterium naphthalenivorans</name>
    <dbReference type="NCBI Taxonomy" id="1614693"/>
    <lineage>
        <taxon>Bacteria</taxon>
        <taxon>Pseudomonadati</taxon>
        <taxon>Pseudomonadota</taxon>
        <taxon>Alphaproteobacteria</taxon>
        <taxon>Rhodobacterales</taxon>
        <taxon>Roseobacteraceae</taxon>
        <taxon>Actibacterium</taxon>
    </lineage>
</organism>
<dbReference type="InterPro" id="IPR049945">
    <property type="entry name" value="AAA_22"/>
</dbReference>
<dbReference type="InterPro" id="IPR003593">
    <property type="entry name" value="AAA+_ATPase"/>
</dbReference>
<accession>A0A840CDC4</accession>
<sequence>MAGHLIAISGPVGVGKTVMINRLQEQITADKKIIVARSLSVDKPRVVLPALITALFLDISGDPDMKVPTQPERRERLLQEAVRKAKKPIALFIDEAHDLHGNTLNGLKRLREVIGAGGGTLSVVLVGHPRLRNDLRRATMEEVGHRTVKFEFSSIGDERREFVSWLLGQCLAERVEPLDVFEDAAQQYLAERLSTPLQFAEHLNRAFADAYRMGADQVTREIVEETISVGFDDLDARLARIGYSPKALADLTDTRLPEIRRFLKGQLDTDRTDELSTLMRKAGLPI</sequence>
<dbReference type="InterPro" id="IPR027417">
    <property type="entry name" value="P-loop_NTPase"/>
</dbReference>
<name>A0A840CDC4_9RHOB</name>
<dbReference type="Gene3D" id="3.40.50.300">
    <property type="entry name" value="P-loop containing nucleotide triphosphate hydrolases"/>
    <property type="match status" value="1"/>
</dbReference>
<dbReference type="Proteomes" id="UP000585681">
    <property type="component" value="Unassembled WGS sequence"/>
</dbReference>
<evidence type="ECO:0000313" key="3">
    <source>
        <dbReference type="Proteomes" id="UP000585681"/>
    </source>
</evidence>
<evidence type="ECO:0000259" key="1">
    <source>
        <dbReference type="SMART" id="SM00382"/>
    </source>
</evidence>
<reference evidence="2" key="1">
    <citation type="submission" date="2020-08" db="EMBL/GenBank/DDBJ databases">
        <title>Genomic Encyclopedia of Type Strains, Phase IV (KMG-IV): sequencing the most valuable type-strain genomes for metagenomic binning, comparative biology and taxonomic classification.</title>
        <authorList>
            <person name="Goeker M."/>
        </authorList>
    </citation>
    <scope>NUCLEOTIDE SEQUENCE [LARGE SCALE GENOMIC DNA]</scope>
    <source>
        <strain evidence="2">DSM 105040</strain>
    </source>
</reference>